<dbReference type="Proteomes" id="UP001138708">
    <property type="component" value="Unassembled WGS sequence"/>
</dbReference>
<evidence type="ECO:0000313" key="2">
    <source>
        <dbReference type="EMBL" id="NKE16894.1"/>
    </source>
</evidence>
<keyword evidence="3" id="KW-1185">Reference proteome</keyword>
<dbReference type="EMBL" id="JAAEDK010000059">
    <property type="protein sequence ID" value="MBR0661647.1"/>
    <property type="molecule type" value="Genomic_DNA"/>
</dbReference>
<evidence type="ECO:0000313" key="4">
    <source>
        <dbReference type="Proteomes" id="UP001138708"/>
    </source>
</evidence>
<dbReference type="RefSeq" id="WP_168040779.1">
    <property type="nucleotide sequence ID" value="NZ_JAAEDK010000059.1"/>
</dbReference>
<sequence>MATYDRTIMLALRVSGRDDDITEAAHDILEKINKKVANPQNNHLYYYGLHPDGTARTAKASTPAKPLAVLTDLSRLCLVGHGDWQTQTIAGWRANQIAPWLLNDLGLCHVNTISLISCSVARDANTLDSVRLSSSIDSFASRFTAALPFEGVPVFARYFPVWVRPNGTKYQSALEEAPMPKSSKAKFYKSGGQVYRRIGTTKDGPVRYDEADI</sequence>
<dbReference type="Gene3D" id="3.40.50.11050">
    <property type="match status" value="1"/>
</dbReference>
<reference evidence="1" key="1">
    <citation type="submission" date="2020-01" db="EMBL/GenBank/DDBJ databases">
        <authorList>
            <person name="Rat A."/>
        </authorList>
    </citation>
    <scope>NUCLEOTIDE SEQUENCE</scope>
    <source>
        <strain evidence="1">LMG 31161</strain>
    </source>
</reference>
<proteinExistence type="predicted"/>
<protein>
    <recommendedName>
        <fullName evidence="5">Peptidase C80 domain-containing protein</fullName>
    </recommendedName>
</protein>
<organism evidence="1 4">
    <name type="scientific">Neoroseomonas oryzicola</name>
    <dbReference type="NCBI Taxonomy" id="535904"/>
    <lineage>
        <taxon>Bacteria</taxon>
        <taxon>Pseudomonadati</taxon>
        <taxon>Pseudomonadota</taxon>
        <taxon>Alphaproteobacteria</taxon>
        <taxon>Acetobacterales</taxon>
        <taxon>Acetobacteraceae</taxon>
        <taxon>Neoroseomonas</taxon>
    </lineage>
</organism>
<comment type="caution">
    <text evidence="1">The sequence shown here is derived from an EMBL/GenBank/DDBJ whole genome shotgun (WGS) entry which is preliminary data.</text>
</comment>
<name>A0A9X9WMT7_9PROT</name>
<dbReference type="InterPro" id="IPR038383">
    <property type="entry name" value="CPD_dom_sf"/>
</dbReference>
<evidence type="ECO:0000313" key="1">
    <source>
        <dbReference type="EMBL" id="MBR0661647.1"/>
    </source>
</evidence>
<accession>A0A9X9WMT7</accession>
<dbReference type="AlphaFoldDB" id="A0A9X9WMT7"/>
<dbReference type="Proteomes" id="UP000746741">
    <property type="component" value="Unassembled WGS sequence"/>
</dbReference>
<reference evidence="1" key="3">
    <citation type="journal article" date="2021" name="Syst. Appl. Microbiol.">
        <title>Roseomonas hellenica sp. nov., isolated from roots of wild-growing Alkanna tinctoria.</title>
        <authorList>
            <person name="Rat A."/>
            <person name="Naranjo H.D."/>
            <person name="Lebbe L."/>
            <person name="Cnockaert M."/>
            <person name="Krigas N."/>
            <person name="Grigoriadou K."/>
            <person name="Maloupa E."/>
            <person name="Willems A."/>
        </authorList>
    </citation>
    <scope>NUCLEOTIDE SEQUENCE</scope>
    <source>
        <strain evidence="1">LMG 31161</strain>
    </source>
</reference>
<evidence type="ECO:0008006" key="5">
    <source>
        <dbReference type="Google" id="ProtNLM"/>
    </source>
</evidence>
<reference evidence="2 3" key="2">
    <citation type="submission" date="2020-02" db="EMBL/GenBank/DDBJ databases">
        <authorList>
            <person name="Sun Q."/>
            <person name="Inoue M."/>
        </authorList>
    </citation>
    <scope>NUCLEOTIDE SEQUENCE [LARGE SCALE GENOMIC DNA]</scope>
    <source>
        <strain evidence="2 3">KCTC 22478</strain>
    </source>
</reference>
<gene>
    <name evidence="2" type="ORF">GWK15_08070</name>
    <name evidence="1" type="ORF">GXW75_20500</name>
</gene>
<dbReference type="EMBL" id="JAAVUP010000002">
    <property type="protein sequence ID" value="NKE16894.1"/>
    <property type="molecule type" value="Genomic_DNA"/>
</dbReference>
<evidence type="ECO:0000313" key="3">
    <source>
        <dbReference type="Proteomes" id="UP000746741"/>
    </source>
</evidence>